<comment type="caution">
    <text evidence="6">The sequence shown here is derived from an EMBL/GenBank/DDBJ whole genome shotgun (WGS) entry which is preliminary data.</text>
</comment>
<dbReference type="AlphaFoldDB" id="A0A098YTI9"/>
<protein>
    <submittedName>
        <fullName evidence="6">DNA polymerase III subunit delta</fullName>
    </submittedName>
</protein>
<dbReference type="PANTHER" id="PTHR34388">
    <property type="entry name" value="DNA POLYMERASE III SUBUNIT DELTA"/>
    <property type="match status" value="1"/>
</dbReference>
<dbReference type="Proteomes" id="UP000029723">
    <property type="component" value="Unassembled WGS sequence"/>
</dbReference>
<dbReference type="RefSeq" id="WP_036926330.1">
    <property type="nucleotide sequence ID" value="NZ_JRPQ01000062.1"/>
</dbReference>
<dbReference type="InterPro" id="IPR005790">
    <property type="entry name" value="DNA_polIII_delta"/>
</dbReference>
<evidence type="ECO:0000256" key="4">
    <source>
        <dbReference type="ARBA" id="ARBA00022932"/>
    </source>
</evidence>
<evidence type="ECO:0000313" key="6">
    <source>
        <dbReference type="EMBL" id="KGI22669.1"/>
    </source>
</evidence>
<evidence type="ECO:0000259" key="5">
    <source>
        <dbReference type="Pfam" id="PF06144"/>
    </source>
</evidence>
<dbReference type="InterPro" id="IPR010372">
    <property type="entry name" value="DNA_pol3_delta_N"/>
</dbReference>
<name>A0A098YTI9_9BACT</name>
<organism evidence="6 7">
    <name type="scientific">Hoylesella timonensis S9-PR14</name>
    <dbReference type="NCBI Taxonomy" id="1401062"/>
    <lineage>
        <taxon>Bacteria</taxon>
        <taxon>Pseudomonadati</taxon>
        <taxon>Bacteroidota</taxon>
        <taxon>Bacteroidia</taxon>
        <taxon>Bacteroidales</taxon>
        <taxon>Prevotellaceae</taxon>
        <taxon>Hoylesella</taxon>
    </lineage>
</organism>
<evidence type="ECO:0000256" key="3">
    <source>
        <dbReference type="ARBA" id="ARBA00022705"/>
    </source>
</evidence>
<dbReference type="GO" id="GO:0003887">
    <property type="term" value="F:DNA-directed DNA polymerase activity"/>
    <property type="evidence" value="ECO:0007669"/>
    <property type="project" value="UniProtKB-KW"/>
</dbReference>
<keyword evidence="2" id="KW-0548">Nucleotidyltransferase</keyword>
<dbReference type="Gene3D" id="3.40.50.300">
    <property type="entry name" value="P-loop containing nucleotide triphosphate hydrolases"/>
    <property type="match status" value="1"/>
</dbReference>
<dbReference type="PANTHER" id="PTHR34388:SF1">
    <property type="entry name" value="DNA POLYMERASE III SUBUNIT DELTA"/>
    <property type="match status" value="1"/>
</dbReference>
<keyword evidence="3" id="KW-0235">DNA replication</keyword>
<dbReference type="GO" id="GO:0006261">
    <property type="term" value="P:DNA-templated DNA replication"/>
    <property type="evidence" value="ECO:0007669"/>
    <property type="project" value="TreeGrafter"/>
</dbReference>
<proteinExistence type="predicted"/>
<dbReference type="Gene3D" id="1.10.8.60">
    <property type="match status" value="1"/>
</dbReference>
<dbReference type="OrthoDB" id="1172326at2"/>
<sequence length="342" mass="39080">MNDMPKAGVTYESIMRELKARHFSPIYILMGDESYYIDKIANYIAEHVLQPEQRDFNQNIIFGADVNAAQIIDLSKGYPMMADYRVVIVKEAQNLKDTELIAKYLENPVRSTILVLCHKNGTIDSRKRLIKKADALGIVFESKKMRESDLPNFILSYLKNKNIAIDFKSSVMIADHVGADLNRLISVLEKVLISLPENVREIDPTLIEKQIGVSKDFNAFELRAALINRDIFKANQIIKYFDNNPKAGSIYSFLPLLFNYFQNLMIAYYAPSKTDNAVAQYLELRGGWAARDYMSGMRNYSGKKTMQIISKFREIDAKSKGINNPNTSTGDLMKELIFFILH</sequence>
<dbReference type="EMBL" id="JRPQ01000062">
    <property type="protein sequence ID" value="KGI22669.1"/>
    <property type="molecule type" value="Genomic_DNA"/>
</dbReference>
<dbReference type="InterPro" id="IPR027417">
    <property type="entry name" value="P-loop_NTPase"/>
</dbReference>
<evidence type="ECO:0000256" key="2">
    <source>
        <dbReference type="ARBA" id="ARBA00022695"/>
    </source>
</evidence>
<dbReference type="NCBIfam" id="TIGR01128">
    <property type="entry name" value="holA"/>
    <property type="match status" value="1"/>
</dbReference>
<gene>
    <name evidence="6" type="ORF">HMPREF9304_03250</name>
</gene>
<feature type="domain" description="DNA polymerase III delta N-terminal" evidence="5">
    <location>
        <begin position="27"/>
        <end position="141"/>
    </location>
</feature>
<evidence type="ECO:0000313" key="7">
    <source>
        <dbReference type="Proteomes" id="UP000029723"/>
    </source>
</evidence>
<reference evidence="6 7" key="1">
    <citation type="submission" date="2014-07" db="EMBL/GenBank/DDBJ databases">
        <authorList>
            <person name="McCorrison J."/>
            <person name="Sanka R."/>
            <person name="Torralba M."/>
            <person name="Gillis M."/>
            <person name="Haft D.H."/>
            <person name="Methe B."/>
            <person name="Sutton G."/>
            <person name="Nelson K.E."/>
        </authorList>
    </citation>
    <scope>NUCLEOTIDE SEQUENCE [LARGE SCALE GENOMIC DNA]</scope>
    <source>
        <strain evidence="6 7">S9-PR14</strain>
    </source>
</reference>
<accession>A0A098YTI9</accession>
<dbReference type="GO" id="GO:0009360">
    <property type="term" value="C:DNA polymerase III complex"/>
    <property type="evidence" value="ECO:0007669"/>
    <property type="project" value="InterPro"/>
</dbReference>
<dbReference type="Pfam" id="PF06144">
    <property type="entry name" value="DNA_pol3_delta"/>
    <property type="match status" value="1"/>
</dbReference>
<dbReference type="GO" id="GO:0003677">
    <property type="term" value="F:DNA binding"/>
    <property type="evidence" value="ECO:0007669"/>
    <property type="project" value="InterPro"/>
</dbReference>
<dbReference type="SUPFAM" id="SSF52540">
    <property type="entry name" value="P-loop containing nucleoside triphosphate hydrolases"/>
    <property type="match status" value="1"/>
</dbReference>
<keyword evidence="1" id="KW-0808">Transferase</keyword>
<evidence type="ECO:0000256" key="1">
    <source>
        <dbReference type="ARBA" id="ARBA00022679"/>
    </source>
</evidence>
<keyword evidence="4" id="KW-0239">DNA-directed DNA polymerase</keyword>